<sequence length="79" mass="9065">MFVVYENSTKNDKPLKRLFKFKEATLVRSGKFKVKIDETAPKYITLTVPTKGKVYASSQPLEIKNVDGKILYRGENHES</sequence>
<protein>
    <submittedName>
        <fullName evidence="1">Uncharacterized protein</fullName>
    </submittedName>
</protein>
<reference evidence="1" key="1">
    <citation type="submission" date="2023-08" db="EMBL/GenBank/DDBJ databases">
        <authorList>
            <person name="Nazir A."/>
        </authorList>
    </citation>
    <scope>NUCLEOTIDE SEQUENCE</scope>
</reference>
<evidence type="ECO:0000313" key="1">
    <source>
        <dbReference type="EMBL" id="WNO47416.1"/>
    </source>
</evidence>
<proteinExistence type="predicted"/>
<dbReference type="EMBL" id="OR481006">
    <property type="protein sequence ID" value="WNO47416.1"/>
    <property type="molecule type" value="Genomic_DNA"/>
</dbReference>
<accession>A0AA96KSK9</accession>
<name>A0AA96KSK9_9CAUD</name>
<organism evidence="1">
    <name type="scientific">Staphylococcus phage vB_VibM_10AMN12</name>
    <dbReference type="NCBI Taxonomy" id="3076785"/>
    <lineage>
        <taxon>Viruses</taxon>
        <taxon>Duplodnaviria</taxon>
        <taxon>Heunggongvirae</taxon>
        <taxon>Uroviricota</taxon>
        <taxon>Caudoviricetes</taxon>
    </lineage>
</organism>